<dbReference type="InterPro" id="IPR001647">
    <property type="entry name" value="HTH_TetR"/>
</dbReference>
<dbReference type="SUPFAM" id="SSF46689">
    <property type="entry name" value="Homeodomain-like"/>
    <property type="match status" value="1"/>
</dbReference>
<protein>
    <submittedName>
        <fullName evidence="7">TetR family transcriptional regulator</fullName>
    </submittedName>
</protein>
<dbReference type="InterPro" id="IPR009057">
    <property type="entry name" value="Homeodomain-like_sf"/>
</dbReference>
<evidence type="ECO:0000259" key="6">
    <source>
        <dbReference type="PROSITE" id="PS50977"/>
    </source>
</evidence>
<dbReference type="PROSITE" id="PS01081">
    <property type="entry name" value="HTH_TETR_1"/>
    <property type="match status" value="1"/>
</dbReference>
<evidence type="ECO:0000256" key="4">
    <source>
        <dbReference type="ARBA" id="ARBA00023163"/>
    </source>
</evidence>
<dbReference type="InterPro" id="IPR036271">
    <property type="entry name" value="Tet_transcr_reg_TetR-rel_C_sf"/>
</dbReference>
<comment type="caution">
    <text evidence="7">The sequence shown here is derived from an EMBL/GenBank/DDBJ whole genome shotgun (WGS) entry which is preliminary data.</text>
</comment>
<sequence length="212" mass="24674">MRKTKIEALKTKEHLMLAALDTFYKKGIARTSLNEIAQAAGVTRGALYWHFKNKEDLFDALFQRICDDIESCMQQDLESNAGECWPNFRLTLLKFFQRLENNSMHYKFHNILFLKCEHTEQNEAVIAMANKHQLLWREKITTILSASIRQNALPEDLDIDMAVIFLNSMLDGLIWRWFTSPQSFDLGTTAPRMVEIALDNLQNHPQLRKQAN</sequence>
<dbReference type="Pfam" id="PF08361">
    <property type="entry name" value="TetR_C_2"/>
    <property type="match status" value="1"/>
</dbReference>
<evidence type="ECO:0000256" key="1">
    <source>
        <dbReference type="ARBA" id="ARBA00022491"/>
    </source>
</evidence>
<evidence type="ECO:0000313" key="7">
    <source>
        <dbReference type="EMBL" id="MFK7640978.1"/>
    </source>
</evidence>
<evidence type="ECO:0000256" key="3">
    <source>
        <dbReference type="ARBA" id="ARBA00023125"/>
    </source>
</evidence>
<dbReference type="SUPFAM" id="SSF48498">
    <property type="entry name" value="Tetracyclin repressor-like, C-terminal domain"/>
    <property type="match status" value="1"/>
</dbReference>
<dbReference type="PANTHER" id="PTHR43479:SF11">
    <property type="entry name" value="ACREF_ENVCD OPERON REPRESSOR-RELATED"/>
    <property type="match status" value="1"/>
</dbReference>
<keyword evidence="3 5" id="KW-0238">DNA-binding</keyword>
<organism evidence="7 8">
    <name type="scientific">Neisseria oralis</name>
    <dbReference type="NCBI Taxonomy" id="1107316"/>
    <lineage>
        <taxon>Bacteria</taxon>
        <taxon>Pseudomonadati</taxon>
        <taxon>Pseudomonadota</taxon>
        <taxon>Betaproteobacteria</taxon>
        <taxon>Neisseriales</taxon>
        <taxon>Neisseriaceae</taxon>
        <taxon>Neisseria</taxon>
    </lineage>
</organism>
<dbReference type="EMBL" id="JBJGEB010000001">
    <property type="protein sequence ID" value="MFK7640978.1"/>
    <property type="molecule type" value="Genomic_DNA"/>
</dbReference>
<reference evidence="7 8" key="1">
    <citation type="submission" date="2024-11" db="EMBL/GenBank/DDBJ databases">
        <authorList>
            <person name="Mikucki A.G."/>
            <person name="Kahler C.M."/>
        </authorList>
    </citation>
    <scope>NUCLEOTIDE SEQUENCE [LARGE SCALE GENOMIC DNA]</scope>
    <source>
        <strain evidence="7 8">EXNM717</strain>
    </source>
</reference>
<dbReference type="Gene3D" id="1.10.357.10">
    <property type="entry name" value="Tetracycline Repressor, domain 2"/>
    <property type="match status" value="1"/>
</dbReference>
<keyword evidence="4" id="KW-0804">Transcription</keyword>
<keyword evidence="8" id="KW-1185">Reference proteome</keyword>
<proteinExistence type="predicted"/>
<dbReference type="PROSITE" id="PS50977">
    <property type="entry name" value="HTH_TETR_2"/>
    <property type="match status" value="1"/>
</dbReference>
<keyword evidence="2" id="KW-0805">Transcription regulation</keyword>
<dbReference type="RefSeq" id="WP_009174220.1">
    <property type="nucleotide sequence ID" value="NZ_CAUJQB010000020.1"/>
</dbReference>
<gene>
    <name evidence="7" type="ORF">ACI43T_00465</name>
</gene>
<keyword evidence="1" id="KW-0678">Repressor</keyword>
<dbReference type="InterPro" id="IPR023772">
    <property type="entry name" value="DNA-bd_HTH_TetR-type_CS"/>
</dbReference>
<evidence type="ECO:0000256" key="5">
    <source>
        <dbReference type="PROSITE-ProRule" id="PRU00335"/>
    </source>
</evidence>
<feature type="domain" description="HTH tetR-type" evidence="6">
    <location>
        <begin position="9"/>
        <end position="69"/>
    </location>
</feature>
<name>A0ABW8Q0A3_9NEIS</name>
<accession>A0ABW8Q0A3</accession>
<feature type="DNA-binding region" description="H-T-H motif" evidence="5">
    <location>
        <begin position="32"/>
        <end position="51"/>
    </location>
</feature>
<dbReference type="InterPro" id="IPR050624">
    <property type="entry name" value="HTH-type_Tx_Regulator"/>
</dbReference>
<dbReference type="InterPro" id="IPR013572">
    <property type="entry name" value="Tscrpt_reg_MAATS_C"/>
</dbReference>
<evidence type="ECO:0000313" key="8">
    <source>
        <dbReference type="Proteomes" id="UP001621964"/>
    </source>
</evidence>
<dbReference type="Proteomes" id="UP001621964">
    <property type="component" value="Unassembled WGS sequence"/>
</dbReference>
<dbReference type="Pfam" id="PF00440">
    <property type="entry name" value="TetR_N"/>
    <property type="match status" value="1"/>
</dbReference>
<evidence type="ECO:0000256" key="2">
    <source>
        <dbReference type="ARBA" id="ARBA00023015"/>
    </source>
</evidence>
<dbReference type="PANTHER" id="PTHR43479">
    <property type="entry name" value="ACREF/ENVCD OPERON REPRESSOR-RELATED"/>
    <property type="match status" value="1"/>
</dbReference>
<dbReference type="PRINTS" id="PR00455">
    <property type="entry name" value="HTHTETR"/>
</dbReference>